<evidence type="ECO:0000256" key="1">
    <source>
        <dbReference type="SAM" id="MobiDB-lite"/>
    </source>
</evidence>
<dbReference type="AlphaFoldDB" id="A0A5C5B875"/>
<keyword evidence="3" id="KW-1185">Reference proteome</keyword>
<feature type="compositionally biased region" description="Pro residues" evidence="1">
    <location>
        <begin position="41"/>
        <end position="64"/>
    </location>
</feature>
<dbReference type="OrthoDB" id="5184628at2"/>
<dbReference type="EMBL" id="VENP01000085">
    <property type="protein sequence ID" value="TNU72901.1"/>
    <property type="molecule type" value="Genomic_DNA"/>
</dbReference>
<gene>
    <name evidence="2" type="ORF">FH969_14240</name>
</gene>
<comment type="caution">
    <text evidence="2">The sequence shown here is derived from an EMBL/GenBank/DDBJ whole genome shotgun (WGS) entry which is preliminary data.</text>
</comment>
<protein>
    <submittedName>
        <fullName evidence="2">Type II toxin-antitoxin system PemK/MazF family toxin</fullName>
    </submittedName>
</protein>
<dbReference type="SUPFAM" id="SSF50118">
    <property type="entry name" value="Cell growth inhibitor/plasmid maintenance toxic component"/>
    <property type="match status" value="1"/>
</dbReference>
<accession>A0A5C5B875</accession>
<evidence type="ECO:0000313" key="3">
    <source>
        <dbReference type="Proteomes" id="UP000313849"/>
    </source>
</evidence>
<evidence type="ECO:0000313" key="2">
    <source>
        <dbReference type="EMBL" id="TNU72901.1"/>
    </source>
</evidence>
<dbReference type="GO" id="GO:0003677">
    <property type="term" value="F:DNA binding"/>
    <property type="evidence" value="ECO:0007669"/>
    <property type="project" value="InterPro"/>
</dbReference>
<proteinExistence type="predicted"/>
<dbReference type="Proteomes" id="UP000313849">
    <property type="component" value="Unassembled WGS sequence"/>
</dbReference>
<reference evidence="2 3" key="1">
    <citation type="submission" date="2019-06" db="EMBL/GenBank/DDBJ databases">
        <title>Draft genome sequence of Miniimonas arenae KCTC 19750T isolated from sea sand.</title>
        <authorList>
            <person name="Park S.-J."/>
        </authorList>
    </citation>
    <scope>NUCLEOTIDE SEQUENCE [LARGE SCALE GENOMIC DNA]</scope>
    <source>
        <strain evidence="2 3">KCTC 19750</strain>
    </source>
</reference>
<feature type="region of interest" description="Disordered" evidence="1">
    <location>
        <begin position="1"/>
        <end position="87"/>
    </location>
</feature>
<dbReference type="InterPro" id="IPR003477">
    <property type="entry name" value="PemK-like"/>
</dbReference>
<sequence>MSGVRATDILRSAARALGTALRPAPGRTRTPPSPSRETRPTPSPSPAGRPTPTRPPGGQAPPLPGGITEYDVPAFGPPLPSYAPDLDGAADPGEIVWGWVPYEEDASKGKDRPMLVVGSGGGALVALQLTSKDRTGDRAAEARRGRYWFDVGTGEWDRKRRDSEVRLDRLLRVPEDRIRREGAILERPRYDAVVAALRELHGW</sequence>
<dbReference type="Pfam" id="PF02452">
    <property type="entry name" value="PemK_toxin"/>
    <property type="match status" value="1"/>
</dbReference>
<name>A0A5C5B875_9MICO</name>
<organism evidence="2 3">
    <name type="scientific">Miniimonas arenae</name>
    <dbReference type="NCBI Taxonomy" id="676201"/>
    <lineage>
        <taxon>Bacteria</taxon>
        <taxon>Bacillati</taxon>
        <taxon>Actinomycetota</taxon>
        <taxon>Actinomycetes</taxon>
        <taxon>Micrococcales</taxon>
        <taxon>Beutenbergiaceae</taxon>
        <taxon>Miniimonas</taxon>
    </lineage>
</organism>